<feature type="compositionally biased region" description="Acidic residues" evidence="3">
    <location>
        <begin position="223"/>
        <end position="235"/>
    </location>
</feature>
<evidence type="ECO:0000256" key="2">
    <source>
        <dbReference type="SAM" id="Coils"/>
    </source>
</evidence>
<evidence type="ECO:0000259" key="4">
    <source>
        <dbReference type="PROSITE" id="PS50894"/>
    </source>
</evidence>
<feature type="coiled-coil region" evidence="2">
    <location>
        <begin position="983"/>
        <end position="1020"/>
    </location>
</feature>
<feature type="coiled-coil region" evidence="2">
    <location>
        <begin position="488"/>
        <end position="525"/>
    </location>
</feature>
<dbReference type="InterPro" id="IPR036641">
    <property type="entry name" value="HPT_dom_sf"/>
</dbReference>
<reference evidence="5" key="1">
    <citation type="submission" date="2021-01" db="EMBL/GenBank/DDBJ databases">
        <authorList>
            <person name="Corre E."/>
            <person name="Pelletier E."/>
            <person name="Niang G."/>
            <person name="Scheremetjew M."/>
            <person name="Finn R."/>
            <person name="Kale V."/>
            <person name="Holt S."/>
            <person name="Cochrane G."/>
            <person name="Meng A."/>
            <person name="Brown T."/>
            <person name="Cohen L."/>
        </authorList>
    </citation>
    <scope>NUCLEOTIDE SEQUENCE</scope>
    <source>
        <strain evidence="5">CCMP443</strain>
    </source>
</reference>
<organism evidence="5">
    <name type="scientific">Hemiselmis tepida</name>
    <dbReference type="NCBI Taxonomy" id="464990"/>
    <lineage>
        <taxon>Eukaryota</taxon>
        <taxon>Cryptophyceae</taxon>
        <taxon>Cryptomonadales</taxon>
        <taxon>Hemiselmidaceae</taxon>
        <taxon>Hemiselmis</taxon>
    </lineage>
</organism>
<feature type="modified residue" description="Phosphohistidine" evidence="1">
    <location>
        <position position="61"/>
    </location>
</feature>
<protein>
    <recommendedName>
        <fullName evidence="4">HPt domain-containing protein</fullName>
    </recommendedName>
</protein>
<accession>A0A7S0W071</accession>
<dbReference type="SUPFAM" id="SSF47226">
    <property type="entry name" value="Histidine-containing phosphotransfer domain, HPT domain"/>
    <property type="match status" value="2"/>
</dbReference>
<dbReference type="PROSITE" id="PS50894">
    <property type="entry name" value="HPT"/>
    <property type="match status" value="1"/>
</dbReference>
<feature type="region of interest" description="Disordered" evidence="3">
    <location>
        <begin position="701"/>
        <end position="720"/>
    </location>
</feature>
<evidence type="ECO:0000256" key="3">
    <source>
        <dbReference type="SAM" id="MobiDB-lite"/>
    </source>
</evidence>
<dbReference type="Gene3D" id="1.20.120.160">
    <property type="entry name" value="HPT domain"/>
    <property type="match status" value="2"/>
</dbReference>
<feature type="domain" description="HPt" evidence="4">
    <location>
        <begin position="22"/>
        <end position="119"/>
    </location>
</feature>
<dbReference type="AlphaFoldDB" id="A0A7S0W071"/>
<feature type="region of interest" description="Disordered" evidence="3">
    <location>
        <begin position="928"/>
        <end position="981"/>
    </location>
</feature>
<name>A0A7S0W071_9CRYP</name>
<evidence type="ECO:0000256" key="1">
    <source>
        <dbReference type="PROSITE-ProRule" id="PRU00110"/>
    </source>
</evidence>
<dbReference type="InterPro" id="IPR008207">
    <property type="entry name" value="Sig_transdc_His_kin_Hpt_dom"/>
</dbReference>
<dbReference type="Pfam" id="PF01627">
    <property type="entry name" value="Hpt"/>
    <property type="match status" value="1"/>
</dbReference>
<dbReference type="GO" id="GO:0000160">
    <property type="term" value="P:phosphorelay signal transduction system"/>
    <property type="evidence" value="ECO:0007669"/>
    <property type="project" value="InterPro"/>
</dbReference>
<feature type="compositionally biased region" description="Basic and acidic residues" evidence="3">
    <location>
        <begin position="239"/>
        <end position="248"/>
    </location>
</feature>
<feature type="region of interest" description="Disordered" evidence="3">
    <location>
        <begin position="893"/>
        <end position="914"/>
    </location>
</feature>
<feature type="compositionally biased region" description="Basic residues" evidence="3">
    <location>
        <begin position="283"/>
        <end position="296"/>
    </location>
</feature>
<keyword evidence="1" id="KW-0597">Phosphoprotein</keyword>
<feature type="region of interest" description="Disordered" evidence="3">
    <location>
        <begin position="220"/>
        <end position="311"/>
    </location>
</feature>
<dbReference type="CDD" id="cd00088">
    <property type="entry name" value="HPT"/>
    <property type="match status" value="1"/>
</dbReference>
<sequence length="1076" mass="119033">MEEGIKINVDLGSALERCSGDVSLLSQVVSETLHKSMDEQMPKLRQAIETGDIKEVHFHAHSMKGASATVGFLSLSAAAKALDDIAKANSLEGAGGFADDLEEEFKRAIKYFDAHTQAMEEALARCGGDTELFNSIAKEMAESLLPEQLASLEEGIVAGDAATVDSTAVQMMDASDTMGAFFLSQLLKPLAKKAQAGSVEGAKEVLEEVSAEVGKLGTFWGNVEEEEEDDDDDGSIYDHSWKGTRSDAGDDVQSPQESLEVAAGSKFGNDSEPVWVSGSSMGQKKKGPPSKKVKKVVKADKPRPKPSAYSAVTDIDDEGNVVYIKKSQVKKAKLGDPDFVPDGPRPKVSKRPRVAWGHRWTILKRLLVGLLLNPQDRLVRPRGEVRYDEVVNAMMYWNTEADTTPSKIITRRQEWDSNIIDQVSCQAIQGLFKGRMVRKKLAEIRAKREKNIDMRRRRHFTQGRLNLMGKEDGDPTQKGNFSERELELLDQGYTLEEMQERIKKEEEERAVREAAENELRALFRKVLDKKMLGDGDLTENFLLECAGELGIEPPPQGFFLSYDMEKLEAVRLHPAMKTVSARVDQTAEHIRAQWLLQRMLDEGFERTLKVIAEQKELNIYGVFSLVEMSLPELLTLLRDSSVHQTFKDHFQEDDPIFKDPYAVNNEMSGGSIGSGSEKGKNMEVGGSGGLDDIAHRNPVGNTGQDLGIPRSHELGRGNRSPVRLDENAEAMLKRSDRMVQIVTSQKEELANLLSETQVRLHRERLEKKKILGDLDLERKKMAAEVAAERAHIREESARTSQMLEEVKQRQQEMHENIRMASTRPATAGSLRLSARAGDRGGAEASNDDPRFGLVRGMSMYGATEAHDAALADNTAGMLSRQPSMGVGMLGRQESMRARPTTAPAGRPGQHMHGHIADDRMGATLSEALAKAQSGLSDSVQEEESLGLIGEDEEGDGSQGSSEQKSEKETESAEEILAKKRPKLKSAEQIKAAIEARQDELIQMQRQLKEALHHEEDLKHKRNPEDELRKMKNAEASKAKRLQAFRSISTADAMGIAQKAPGKRAFDVSGKGKPSWL</sequence>
<feature type="compositionally biased region" description="Acidic residues" evidence="3">
    <location>
        <begin position="939"/>
        <end position="955"/>
    </location>
</feature>
<dbReference type="EMBL" id="HBFN01023519">
    <property type="protein sequence ID" value="CAD8799985.1"/>
    <property type="molecule type" value="Transcribed_RNA"/>
</dbReference>
<proteinExistence type="predicted"/>
<dbReference type="PROSITE" id="PS50096">
    <property type="entry name" value="IQ"/>
    <property type="match status" value="1"/>
</dbReference>
<evidence type="ECO:0000313" key="5">
    <source>
        <dbReference type="EMBL" id="CAD8799985.1"/>
    </source>
</evidence>
<keyword evidence="2" id="KW-0175">Coiled coil</keyword>
<feature type="compositionally biased region" description="Basic and acidic residues" evidence="3">
    <location>
        <begin position="710"/>
        <end position="720"/>
    </location>
</feature>
<gene>
    <name evidence="5" type="ORF">HTEP1355_LOCUS13640</name>
</gene>